<evidence type="ECO:0000313" key="2">
    <source>
        <dbReference type="Proteomes" id="UP000297814"/>
    </source>
</evidence>
<organism evidence="1 2">
    <name type="scientific">Botrytis hyacinthi</name>
    <dbReference type="NCBI Taxonomy" id="278943"/>
    <lineage>
        <taxon>Eukaryota</taxon>
        <taxon>Fungi</taxon>
        <taxon>Dikarya</taxon>
        <taxon>Ascomycota</taxon>
        <taxon>Pezizomycotina</taxon>
        <taxon>Leotiomycetes</taxon>
        <taxon>Helotiales</taxon>
        <taxon>Sclerotiniaceae</taxon>
        <taxon>Botrytis</taxon>
    </lineage>
</organism>
<dbReference type="EMBL" id="PQXK01000321">
    <property type="protein sequence ID" value="TGO32399.1"/>
    <property type="molecule type" value="Genomic_DNA"/>
</dbReference>
<gene>
    <name evidence="1" type="ORF">BHYA_0321g00060</name>
</gene>
<dbReference type="Proteomes" id="UP000297814">
    <property type="component" value="Unassembled WGS sequence"/>
</dbReference>
<reference evidence="1 2" key="1">
    <citation type="submission" date="2017-12" db="EMBL/GenBank/DDBJ databases">
        <title>Comparative genomics of Botrytis spp.</title>
        <authorList>
            <person name="Valero-Jimenez C.A."/>
            <person name="Tapia P."/>
            <person name="Veloso J."/>
            <person name="Silva-Moreno E."/>
            <person name="Staats M."/>
            <person name="Valdes J.H."/>
            <person name="Van Kan J.A.L."/>
        </authorList>
    </citation>
    <scope>NUCLEOTIDE SEQUENCE [LARGE SCALE GENOMIC DNA]</scope>
    <source>
        <strain evidence="1 2">Bh0001</strain>
    </source>
</reference>
<keyword evidence="2" id="KW-1185">Reference proteome</keyword>
<sequence>MPGRKWTQEEKDLLATLRNDHPDLKLSTLTELFNERTNGSYRSIYGLQGIWRHQRKDKLGSSMECRRDTGNFTPSTFKKRLSVSRPRPTLFQQSTPVSSLPVPSSSNSIPFKSSPISYKEFDKQQEIRTVSGITAKEFWIMVLNGLPTAPIISSQAYIISNFKISPLPIVAGFDLGKKLEDVLVFE</sequence>
<evidence type="ECO:0000313" key="1">
    <source>
        <dbReference type="EMBL" id="TGO32399.1"/>
    </source>
</evidence>
<protein>
    <submittedName>
        <fullName evidence="1">Uncharacterized protein</fullName>
    </submittedName>
</protein>
<accession>A0A4Z1GBE3</accession>
<dbReference type="AlphaFoldDB" id="A0A4Z1GBE3"/>
<name>A0A4Z1GBE3_9HELO</name>
<proteinExistence type="predicted"/>
<comment type="caution">
    <text evidence="1">The sequence shown here is derived from an EMBL/GenBank/DDBJ whole genome shotgun (WGS) entry which is preliminary data.</text>
</comment>